<keyword evidence="2" id="KW-1185">Reference proteome</keyword>
<dbReference type="Proteomes" id="UP001497482">
    <property type="component" value="Chromosome 8"/>
</dbReference>
<evidence type="ECO:0000313" key="1">
    <source>
        <dbReference type="EMBL" id="CAL1612642.1"/>
    </source>
</evidence>
<accession>A0AAV2MGX1</accession>
<dbReference type="AlphaFoldDB" id="A0AAV2MGX1"/>
<gene>
    <name evidence="1" type="ORF">KC01_LOCUS38946</name>
</gene>
<sequence>MSGLRRDQDIALMDDQNNTEADVISGSVQSGLKSVINPGLSAASEALRLGVAFTSELSCLDHGSFG</sequence>
<reference evidence="1 2" key="1">
    <citation type="submission" date="2024-04" db="EMBL/GenBank/DDBJ databases">
        <authorList>
            <person name="Waldvogel A.-M."/>
            <person name="Schoenle A."/>
        </authorList>
    </citation>
    <scope>NUCLEOTIDE SEQUENCE [LARGE SCALE GENOMIC DNA]</scope>
</reference>
<organism evidence="1 2">
    <name type="scientific">Knipowitschia caucasica</name>
    <name type="common">Caucasian dwarf goby</name>
    <name type="synonym">Pomatoschistus caucasicus</name>
    <dbReference type="NCBI Taxonomy" id="637954"/>
    <lineage>
        <taxon>Eukaryota</taxon>
        <taxon>Metazoa</taxon>
        <taxon>Chordata</taxon>
        <taxon>Craniata</taxon>
        <taxon>Vertebrata</taxon>
        <taxon>Euteleostomi</taxon>
        <taxon>Actinopterygii</taxon>
        <taxon>Neopterygii</taxon>
        <taxon>Teleostei</taxon>
        <taxon>Neoteleostei</taxon>
        <taxon>Acanthomorphata</taxon>
        <taxon>Gobiaria</taxon>
        <taxon>Gobiiformes</taxon>
        <taxon>Gobioidei</taxon>
        <taxon>Gobiidae</taxon>
        <taxon>Gobiinae</taxon>
        <taxon>Knipowitschia</taxon>
    </lineage>
</organism>
<protein>
    <submittedName>
        <fullName evidence="1">Uncharacterized protein</fullName>
    </submittedName>
</protein>
<name>A0AAV2MGX1_KNICA</name>
<dbReference type="EMBL" id="OZ035830">
    <property type="protein sequence ID" value="CAL1612642.1"/>
    <property type="molecule type" value="Genomic_DNA"/>
</dbReference>
<evidence type="ECO:0000313" key="2">
    <source>
        <dbReference type="Proteomes" id="UP001497482"/>
    </source>
</evidence>
<proteinExistence type="predicted"/>